<comment type="caution">
    <text evidence="1">The sequence shown here is derived from an EMBL/GenBank/DDBJ whole genome shotgun (WGS) entry which is preliminary data.</text>
</comment>
<evidence type="ECO:0000313" key="1">
    <source>
        <dbReference type="EMBL" id="GLB30069.1"/>
    </source>
</evidence>
<gene>
    <name evidence="1" type="ORF">LAD12857_19920</name>
</gene>
<keyword evidence="2" id="KW-1185">Reference proteome</keyword>
<dbReference type="RefSeq" id="WP_346065185.1">
    <property type="nucleotide sequence ID" value="NZ_BRPJ01000033.1"/>
</dbReference>
<sequence length="104" mass="12056">MPLLAPLPATRFDPSKDWEQWKANIIFHLLQNLLGYLKEIFKEEMPAKFYIREGQILDTVPEKVSKEKIPDNAFLNAKHYNNLSTKKRMAVIGFLTIKKSGIQP</sequence>
<dbReference type="EMBL" id="BRPJ01000033">
    <property type="protein sequence ID" value="GLB30069.1"/>
    <property type="molecule type" value="Genomic_DNA"/>
</dbReference>
<name>A0ABQ5M571_9FIRM</name>
<accession>A0ABQ5M571</accession>
<dbReference type="Proteomes" id="UP001419084">
    <property type="component" value="Unassembled WGS sequence"/>
</dbReference>
<reference evidence="1 2" key="1">
    <citation type="journal article" date="2024" name="Int. J. Syst. Evol. Microbiol.">
        <title>Lacrimispora brassicae sp. nov. isolated from fermented cabbage, and proposal of Clostridium indicum Gundawar et al. 2019 and Clostridium methoxybenzovorans Mechichi et al. 1999 as heterotypic synonyms of Lacrimispora amygdalina (Parshina et al. 2003) Haas and Blanchard 2020 and Lacrimispora indolis (McClung and McCoy 1957) Haas and Blanchard 2020, respectively.</title>
        <authorList>
            <person name="Kobayashi H."/>
            <person name="Tanizawa Y."/>
            <person name="Sakamoto M."/>
            <person name="Ohkuma M."/>
            <person name="Tohno M."/>
        </authorList>
    </citation>
    <scope>NUCLEOTIDE SEQUENCE [LARGE SCALE GENOMIC DNA]</scope>
    <source>
        <strain evidence="1 2">DSM 12857</strain>
    </source>
</reference>
<proteinExistence type="predicted"/>
<protein>
    <submittedName>
        <fullName evidence="1">Uncharacterized protein</fullName>
    </submittedName>
</protein>
<organism evidence="1 2">
    <name type="scientific">Lacrimispora amygdalina</name>
    <dbReference type="NCBI Taxonomy" id="253257"/>
    <lineage>
        <taxon>Bacteria</taxon>
        <taxon>Bacillati</taxon>
        <taxon>Bacillota</taxon>
        <taxon>Clostridia</taxon>
        <taxon>Lachnospirales</taxon>
        <taxon>Lachnospiraceae</taxon>
        <taxon>Lacrimispora</taxon>
    </lineage>
</organism>
<evidence type="ECO:0000313" key="2">
    <source>
        <dbReference type="Proteomes" id="UP001419084"/>
    </source>
</evidence>